<dbReference type="HOGENOM" id="CLU_3425108_0_0_1"/>
<reference evidence="3" key="2">
    <citation type="submission" date="2013-04" db="EMBL/GenBank/DDBJ databases">
        <title>Genomic mechanisms accounting for the adaptation to parasitism in nematode-trapping fungi.</title>
        <authorList>
            <person name="Ahren D.G."/>
        </authorList>
    </citation>
    <scope>NUCLEOTIDE SEQUENCE [LARGE SCALE GENOMIC DNA]</scope>
    <source>
        <strain evidence="3">CBS 200.50</strain>
    </source>
</reference>
<evidence type="ECO:0000313" key="3">
    <source>
        <dbReference type="Proteomes" id="UP000015100"/>
    </source>
</evidence>
<organism evidence="2 3">
    <name type="scientific">Dactylellina haptotyla (strain CBS 200.50)</name>
    <name type="common">Nematode-trapping fungus</name>
    <name type="synonym">Monacrosporium haptotylum</name>
    <dbReference type="NCBI Taxonomy" id="1284197"/>
    <lineage>
        <taxon>Eukaryota</taxon>
        <taxon>Fungi</taxon>
        <taxon>Dikarya</taxon>
        <taxon>Ascomycota</taxon>
        <taxon>Pezizomycotina</taxon>
        <taxon>Orbiliomycetes</taxon>
        <taxon>Orbiliales</taxon>
        <taxon>Orbiliaceae</taxon>
        <taxon>Dactylellina</taxon>
    </lineage>
</organism>
<name>S8AXF7_DACHA</name>
<dbReference type="Proteomes" id="UP000015100">
    <property type="component" value="Unassembled WGS sequence"/>
</dbReference>
<gene>
    <name evidence="2" type="ORF">H072_342</name>
</gene>
<feature type="region of interest" description="Disordered" evidence="1">
    <location>
        <begin position="1"/>
        <end position="22"/>
    </location>
</feature>
<dbReference type="AlphaFoldDB" id="S8AXF7"/>
<proteinExistence type="predicted"/>
<protein>
    <submittedName>
        <fullName evidence="2">Uncharacterized protein</fullName>
    </submittedName>
</protein>
<reference evidence="2 3" key="1">
    <citation type="journal article" date="2013" name="PLoS Genet.">
        <title>Genomic mechanisms accounting for the adaptation to parasitism in nematode-trapping fungi.</title>
        <authorList>
            <person name="Meerupati T."/>
            <person name="Andersson K.M."/>
            <person name="Friman E."/>
            <person name="Kumar D."/>
            <person name="Tunlid A."/>
            <person name="Ahren D."/>
        </authorList>
    </citation>
    <scope>NUCLEOTIDE SEQUENCE [LARGE SCALE GENOMIC DNA]</scope>
    <source>
        <strain evidence="2 3">CBS 200.50</strain>
    </source>
</reference>
<evidence type="ECO:0000256" key="1">
    <source>
        <dbReference type="SAM" id="MobiDB-lite"/>
    </source>
</evidence>
<accession>S8AXF7</accession>
<comment type="caution">
    <text evidence="2">The sequence shown here is derived from an EMBL/GenBank/DDBJ whole genome shotgun (WGS) entry which is preliminary data.</text>
</comment>
<keyword evidence="3" id="KW-1185">Reference proteome</keyword>
<dbReference type="EMBL" id="AQGS01000008">
    <property type="protein sequence ID" value="EPS45666.1"/>
    <property type="molecule type" value="Genomic_DNA"/>
</dbReference>
<sequence length="22" mass="2335">MAATTTVATEQKRSDSQGIILI</sequence>
<evidence type="ECO:0000313" key="2">
    <source>
        <dbReference type="EMBL" id="EPS45666.1"/>
    </source>
</evidence>